<reference evidence="1 2" key="1">
    <citation type="submission" date="2019-03" db="EMBL/GenBank/DDBJ databases">
        <title>First draft genome of Liparis tanakae, snailfish: a comprehensive survey of snailfish specific genes.</title>
        <authorList>
            <person name="Kim W."/>
            <person name="Song I."/>
            <person name="Jeong J.-H."/>
            <person name="Kim D."/>
            <person name="Kim S."/>
            <person name="Ryu S."/>
            <person name="Song J.Y."/>
            <person name="Lee S.K."/>
        </authorList>
    </citation>
    <scope>NUCLEOTIDE SEQUENCE [LARGE SCALE GENOMIC DNA]</scope>
    <source>
        <tissue evidence="1">Muscle</tissue>
    </source>
</reference>
<dbReference type="EMBL" id="SRLO01000576">
    <property type="protein sequence ID" value="TNN51597.1"/>
    <property type="molecule type" value="Genomic_DNA"/>
</dbReference>
<evidence type="ECO:0000313" key="1">
    <source>
        <dbReference type="EMBL" id="TNN51597.1"/>
    </source>
</evidence>
<dbReference type="AlphaFoldDB" id="A0A4Z2GDF0"/>
<accession>A0A4Z2GDF0</accession>
<sequence>MKTIVAASLQEISLKTDVLSQREEEIPSLDSIKPTEYTLQERNFGGAARWDVNGVTATEWATGGQEVRRSGGQEIIASIADSELVLSPSPRKPKAKP</sequence>
<comment type="caution">
    <text evidence="1">The sequence shown here is derived from an EMBL/GenBank/DDBJ whole genome shotgun (WGS) entry which is preliminary data.</text>
</comment>
<keyword evidence="2" id="KW-1185">Reference proteome</keyword>
<evidence type="ECO:0000313" key="2">
    <source>
        <dbReference type="Proteomes" id="UP000314294"/>
    </source>
</evidence>
<name>A0A4Z2GDF0_9TELE</name>
<proteinExistence type="predicted"/>
<organism evidence="1 2">
    <name type="scientific">Liparis tanakae</name>
    <name type="common">Tanaka's snailfish</name>
    <dbReference type="NCBI Taxonomy" id="230148"/>
    <lineage>
        <taxon>Eukaryota</taxon>
        <taxon>Metazoa</taxon>
        <taxon>Chordata</taxon>
        <taxon>Craniata</taxon>
        <taxon>Vertebrata</taxon>
        <taxon>Euteleostomi</taxon>
        <taxon>Actinopterygii</taxon>
        <taxon>Neopterygii</taxon>
        <taxon>Teleostei</taxon>
        <taxon>Neoteleostei</taxon>
        <taxon>Acanthomorphata</taxon>
        <taxon>Eupercaria</taxon>
        <taxon>Perciformes</taxon>
        <taxon>Cottioidei</taxon>
        <taxon>Cottales</taxon>
        <taxon>Liparidae</taxon>
        <taxon>Liparis</taxon>
    </lineage>
</organism>
<dbReference type="Proteomes" id="UP000314294">
    <property type="component" value="Unassembled WGS sequence"/>
</dbReference>
<gene>
    <name evidence="1" type="ORF">EYF80_038173</name>
</gene>
<protein>
    <submittedName>
        <fullName evidence="1">Uncharacterized protein</fullName>
    </submittedName>
</protein>